<keyword evidence="2" id="KW-1185">Reference proteome</keyword>
<accession>A0ABM7U9U6</accession>
<name>A0ABM7U9U6_9ACTO</name>
<proteinExistence type="predicted"/>
<sequence length="69" mass="6979">MLAAGCACTAGAGLLGRLGLRSPYLLGLSPGSAKDVTVDQYGARIEIVLLLRICGGGIPRRNGVRAVAV</sequence>
<protein>
    <submittedName>
        <fullName evidence="1">Uncharacterized protein</fullName>
    </submittedName>
</protein>
<reference evidence="1 2" key="1">
    <citation type="submission" date="2021-08" db="EMBL/GenBank/DDBJ databases">
        <title>Whole genome sequence of novel Actinomyces species strain MAS-1.</title>
        <authorList>
            <person name="Saito M."/>
            <person name="Kuwahara N."/>
            <person name="Takizawa T."/>
            <person name="Gotouda H."/>
            <person name="Ochiai T."/>
        </authorList>
    </citation>
    <scope>NUCLEOTIDE SEQUENCE [LARGE SCALE GENOMIC DNA]</scope>
    <source>
        <strain evidence="1 2">MAS-1</strain>
    </source>
</reference>
<organism evidence="1 2">
    <name type="scientific">Actinomyces capricornis</name>
    <dbReference type="NCBI Taxonomy" id="2755559"/>
    <lineage>
        <taxon>Bacteria</taxon>
        <taxon>Bacillati</taxon>
        <taxon>Actinomycetota</taxon>
        <taxon>Actinomycetes</taxon>
        <taxon>Actinomycetales</taxon>
        <taxon>Actinomycetaceae</taxon>
        <taxon>Actinomyces</taxon>
    </lineage>
</organism>
<dbReference type="EMBL" id="AP025017">
    <property type="protein sequence ID" value="BDA64121.1"/>
    <property type="molecule type" value="Genomic_DNA"/>
</dbReference>
<evidence type="ECO:0000313" key="1">
    <source>
        <dbReference type="EMBL" id="BDA64121.1"/>
    </source>
</evidence>
<evidence type="ECO:0000313" key="2">
    <source>
        <dbReference type="Proteomes" id="UP000824496"/>
    </source>
</evidence>
<dbReference type="Proteomes" id="UP000824496">
    <property type="component" value="Chromosome"/>
</dbReference>
<gene>
    <name evidence="1" type="ORF">MANAM107_09550</name>
</gene>